<evidence type="ECO:0000313" key="2">
    <source>
        <dbReference type="Proteomes" id="UP000053593"/>
    </source>
</evidence>
<proteinExistence type="predicted"/>
<keyword evidence="2" id="KW-1185">Reference proteome</keyword>
<dbReference type="EMBL" id="KN834836">
    <property type="protein sequence ID" value="KIK52899.1"/>
    <property type="molecule type" value="Genomic_DNA"/>
</dbReference>
<dbReference type="Proteomes" id="UP000053593">
    <property type="component" value="Unassembled WGS sequence"/>
</dbReference>
<dbReference type="OrthoDB" id="2987506at2759"/>
<sequence>MTNYNLDVLIDKEQLQLLLDNSYTLCIARKVNDQYNVVWKSIKDLKLEDNRFEWANKYQVFASNTFKAGALVEAVSNDEPIQYGQECVLDEDKVMELAKADPARPPDTFKVTNKNGAIPFGISADVGGEYHAIYVSPMIGKGHAVFAPVNEVRVWFALNLPTGTMFSDFTGEYIELRFGGGKNTSKICFDQSGTWKLIV</sequence>
<name>A0A0D0BTK2_9AGAR</name>
<protein>
    <submittedName>
        <fullName evidence="1">Uncharacterized protein</fullName>
    </submittedName>
</protein>
<accession>A0A0D0BTK2</accession>
<organism evidence="1 2">
    <name type="scientific">Collybiopsis luxurians FD-317 M1</name>
    <dbReference type="NCBI Taxonomy" id="944289"/>
    <lineage>
        <taxon>Eukaryota</taxon>
        <taxon>Fungi</taxon>
        <taxon>Dikarya</taxon>
        <taxon>Basidiomycota</taxon>
        <taxon>Agaricomycotina</taxon>
        <taxon>Agaricomycetes</taxon>
        <taxon>Agaricomycetidae</taxon>
        <taxon>Agaricales</taxon>
        <taxon>Marasmiineae</taxon>
        <taxon>Omphalotaceae</taxon>
        <taxon>Collybiopsis</taxon>
        <taxon>Collybiopsis luxurians</taxon>
    </lineage>
</organism>
<dbReference type="HOGENOM" id="CLU_108458_0_0_1"/>
<reference evidence="1 2" key="1">
    <citation type="submission" date="2014-04" db="EMBL/GenBank/DDBJ databases">
        <title>Evolutionary Origins and Diversification of the Mycorrhizal Mutualists.</title>
        <authorList>
            <consortium name="DOE Joint Genome Institute"/>
            <consortium name="Mycorrhizal Genomics Consortium"/>
            <person name="Kohler A."/>
            <person name="Kuo A."/>
            <person name="Nagy L.G."/>
            <person name="Floudas D."/>
            <person name="Copeland A."/>
            <person name="Barry K.W."/>
            <person name="Cichocki N."/>
            <person name="Veneault-Fourrey C."/>
            <person name="LaButti K."/>
            <person name="Lindquist E.A."/>
            <person name="Lipzen A."/>
            <person name="Lundell T."/>
            <person name="Morin E."/>
            <person name="Murat C."/>
            <person name="Riley R."/>
            <person name="Ohm R."/>
            <person name="Sun H."/>
            <person name="Tunlid A."/>
            <person name="Henrissat B."/>
            <person name="Grigoriev I.V."/>
            <person name="Hibbett D.S."/>
            <person name="Martin F."/>
        </authorList>
    </citation>
    <scope>NUCLEOTIDE SEQUENCE [LARGE SCALE GENOMIC DNA]</scope>
    <source>
        <strain evidence="1 2">FD-317 M1</strain>
    </source>
</reference>
<gene>
    <name evidence="1" type="ORF">GYMLUDRAFT_265291</name>
</gene>
<evidence type="ECO:0000313" key="1">
    <source>
        <dbReference type="EMBL" id="KIK52899.1"/>
    </source>
</evidence>
<dbReference type="AlphaFoldDB" id="A0A0D0BTK2"/>